<dbReference type="AlphaFoldDB" id="A0A5D3DAA0"/>
<dbReference type="PANTHER" id="PTHR36893">
    <property type="entry name" value="OS01G0275950 PROTEIN"/>
    <property type="match status" value="1"/>
</dbReference>
<dbReference type="EMBL" id="SSTD01006306">
    <property type="protein sequence ID" value="TYK20434.1"/>
    <property type="molecule type" value="Genomic_DNA"/>
</dbReference>
<protein>
    <submittedName>
        <fullName evidence="2">Uncharacterized protein</fullName>
    </submittedName>
</protein>
<dbReference type="PANTHER" id="PTHR36893:SF1">
    <property type="entry name" value="BULB-TYPE LECTIN DOMAIN-CONTAINING PROTEIN"/>
    <property type="match status" value="1"/>
</dbReference>
<proteinExistence type="predicted"/>
<dbReference type="Proteomes" id="UP000321947">
    <property type="component" value="Unassembled WGS sequence"/>
</dbReference>
<accession>A0A5D3DAA0</accession>
<gene>
    <name evidence="2" type="ORF">E5676_scaffold604G00220</name>
</gene>
<sequence length="218" mass="24053">MQRKGGSDVREGDGGVQKRGCSIGRKRRRSKVAATFEYSSDAQRVSVSKYDRLTAFRESKQGCSERANNFCVPRKERVFAIANGKGDNEGPKPSSPHAKIPPSLSSSNAKFLPSRLLPERRRPLLLSLTSSSSNVTGSCYRFDLNASSPLRQRCCYPLRVYFTTKNGTLLELSELEPPRLVDHGQPRDANVAAVADVACFRTKIVYTISAVICNPKDP</sequence>
<evidence type="ECO:0000256" key="1">
    <source>
        <dbReference type="SAM" id="MobiDB-lite"/>
    </source>
</evidence>
<comment type="caution">
    <text evidence="2">The sequence shown here is derived from an EMBL/GenBank/DDBJ whole genome shotgun (WGS) entry which is preliminary data.</text>
</comment>
<feature type="region of interest" description="Disordered" evidence="1">
    <location>
        <begin position="83"/>
        <end position="107"/>
    </location>
</feature>
<organism evidence="2 3">
    <name type="scientific">Cucumis melo var. makuwa</name>
    <name type="common">Oriental melon</name>
    <dbReference type="NCBI Taxonomy" id="1194695"/>
    <lineage>
        <taxon>Eukaryota</taxon>
        <taxon>Viridiplantae</taxon>
        <taxon>Streptophyta</taxon>
        <taxon>Embryophyta</taxon>
        <taxon>Tracheophyta</taxon>
        <taxon>Spermatophyta</taxon>
        <taxon>Magnoliopsida</taxon>
        <taxon>eudicotyledons</taxon>
        <taxon>Gunneridae</taxon>
        <taxon>Pentapetalae</taxon>
        <taxon>rosids</taxon>
        <taxon>fabids</taxon>
        <taxon>Cucurbitales</taxon>
        <taxon>Cucurbitaceae</taxon>
        <taxon>Benincaseae</taxon>
        <taxon>Cucumis</taxon>
    </lineage>
</organism>
<evidence type="ECO:0000313" key="2">
    <source>
        <dbReference type="EMBL" id="TYK20434.1"/>
    </source>
</evidence>
<reference evidence="2 3" key="1">
    <citation type="submission" date="2019-08" db="EMBL/GenBank/DDBJ databases">
        <title>Draft genome sequences of two oriental melons (Cucumis melo L. var makuwa).</title>
        <authorList>
            <person name="Kwon S.-Y."/>
        </authorList>
    </citation>
    <scope>NUCLEOTIDE SEQUENCE [LARGE SCALE GENOMIC DNA]</scope>
    <source>
        <strain evidence="3">cv. Chang Bougi</strain>
        <tissue evidence="2">Leaf</tissue>
    </source>
</reference>
<feature type="region of interest" description="Disordered" evidence="1">
    <location>
        <begin position="1"/>
        <end position="35"/>
    </location>
</feature>
<evidence type="ECO:0000313" key="3">
    <source>
        <dbReference type="Proteomes" id="UP000321947"/>
    </source>
</evidence>
<name>A0A5D3DAA0_CUCMM</name>
<feature type="compositionally biased region" description="Basic and acidic residues" evidence="1">
    <location>
        <begin position="1"/>
        <end position="13"/>
    </location>
</feature>